<keyword evidence="1" id="KW-0645">Protease</keyword>
<evidence type="ECO:0000256" key="2">
    <source>
        <dbReference type="ARBA" id="ARBA00022723"/>
    </source>
</evidence>
<accession>A0ABR5DIY0</accession>
<proteinExistence type="predicted"/>
<dbReference type="InterPro" id="IPR025657">
    <property type="entry name" value="RadC_JAB"/>
</dbReference>
<dbReference type="PROSITE" id="PS01302">
    <property type="entry name" value="UPF0758"/>
    <property type="match status" value="1"/>
</dbReference>
<name>A0ABR5DIY0_9FLAO</name>
<reference evidence="7 8" key="1">
    <citation type="submission" date="2014-10" db="EMBL/GenBank/DDBJ databases">
        <title>Genome sequencing of Vitellibacter vladivostokensis KMM 3516.</title>
        <authorList>
            <person name="Thevarajoo S."/>
            <person name="Selvaratnam C."/>
            <person name="Goh K.M."/>
            <person name="Chong C.S."/>
        </authorList>
    </citation>
    <scope>NUCLEOTIDE SEQUENCE [LARGE SCALE GENOMIC DNA]</scope>
    <source>
        <strain evidence="7 8">KMM 3516</strain>
    </source>
</reference>
<evidence type="ECO:0000313" key="8">
    <source>
        <dbReference type="Proteomes" id="UP000033497"/>
    </source>
</evidence>
<evidence type="ECO:0000313" key="7">
    <source>
        <dbReference type="EMBL" id="KJJ38738.1"/>
    </source>
</evidence>
<dbReference type="PROSITE" id="PS50249">
    <property type="entry name" value="MPN"/>
    <property type="match status" value="1"/>
</dbReference>
<evidence type="ECO:0000256" key="3">
    <source>
        <dbReference type="ARBA" id="ARBA00022801"/>
    </source>
</evidence>
<keyword evidence="4" id="KW-0862">Zinc</keyword>
<comment type="caution">
    <text evidence="7">The sequence shown here is derived from an EMBL/GenBank/DDBJ whole genome shotgun (WGS) entry which is preliminary data.</text>
</comment>
<dbReference type="PANTHER" id="PTHR30471">
    <property type="entry name" value="DNA REPAIR PROTEIN RADC"/>
    <property type="match status" value="1"/>
</dbReference>
<dbReference type="EMBL" id="JSVU01000004">
    <property type="protein sequence ID" value="KJJ38738.1"/>
    <property type="molecule type" value="Genomic_DNA"/>
</dbReference>
<feature type="domain" description="MPN" evidence="6">
    <location>
        <begin position="19"/>
        <end position="144"/>
    </location>
</feature>
<evidence type="ECO:0000256" key="5">
    <source>
        <dbReference type="ARBA" id="ARBA00023049"/>
    </source>
</evidence>
<sequence>MKISEISVSYSTSKQKKLKVSNSNDSAKILLNSWCKDTLELQEEFKILLLNRANMVLGVYSMSKGGISGTIVDVKLVFAVALKCNASNIIVAHNHPSGNLNPSNSDKNITYKIKKAGQFLEIELLDHLIITRGDYFSFADNGLM</sequence>
<dbReference type="InterPro" id="IPR037518">
    <property type="entry name" value="MPN"/>
</dbReference>
<dbReference type="RefSeq" id="WP_045080486.1">
    <property type="nucleotide sequence ID" value="NZ_JSVU01000004.1"/>
</dbReference>
<evidence type="ECO:0000259" key="6">
    <source>
        <dbReference type="PROSITE" id="PS50249"/>
    </source>
</evidence>
<evidence type="ECO:0000256" key="1">
    <source>
        <dbReference type="ARBA" id="ARBA00022670"/>
    </source>
</evidence>
<keyword evidence="5" id="KW-0482">Metalloprotease</keyword>
<dbReference type="Gene3D" id="3.40.140.10">
    <property type="entry name" value="Cytidine Deaminase, domain 2"/>
    <property type="match status" value="1"/>
</dbReference>
<dbReference type="InterPro" id="IPR020891">
    <property type="entry name" value="UPF0758_CS"/>
</dbReference>
<keyword evidence="2" id="KW-0479">Metal-binding</keyword>
<evidence type="ECO:0000256" key="4">
    <source>
        <dbReference type="ARBA" id="ARBA00022833"/>
    </source>
</evidence>
<dbReference type="Proteomes" id="UP000033497">
    <property type="component" value="Unassembled WGS sequence"/>
</dbReference>
<protein>
    <submittedName>
        <fullName evidence="7">DNA repair protein</fullName>
    </submittedName>
</protein>
<keyword evidence="8" id="KW-1185">Reference proteome</keyword>
<dbReference type="PANTHER" id="PTHR30471:SF3">
    <property type="entry name" value="UPF0758 PROTEIN YEES-RELATED"/>
    <property type="match status" value="1"/>
</dbReference>
<gene>
    <name evidence="7" type="ORF">MB09_08655</name>
</gene>
<dbReference type="Pfam" id="PF04002">
    <property type="entry name" value="RadC"/>
    <property type="match status" value="1"/>
</dbReference>
<organism evidence="7 8">
    <name type="scientific">Aequorivita vladivostokensis</name>
    <dbReference type="NCBI Taxonomy" id="171194"/>
    <lineage>
        <taxon>Bacteria</taxon>
        <taxon>Pseudomonadati</taxon>
        <taxon>Bacteroidota</taxon>
        <taxon>Flavobacteriia</taxon>
        <taxon>Flavobacteriales</taxon>
        <taxon>Flavobacteriaceae</taxon>
        <taxon>Aequorivita</taxon>
    </lineage>
</organism>
<dbReference type="CDD" id="cd08071">
    <property type="entry name" value="MPN_DUF2466"/>
    <property type="match status" value="1"/>
</dbReference>
<keyword evidence="3" id="KW-0378">Hydrolase</keyword>
<dbReference type="InterPro" id="IPR001405">
    <property type="entry name" value="UPF0758"/>
</dbReference>